<dbReference type="GO" id="GO:0015074">
    <property type="term" value="P:DNA integration"/>
    <property type="evidence" value="ECO:0007669"/>
    <property type="project" value="InterPro"/>
</dbReference>
<dbReference type="InterPro" id="IPR041588">
    <property type="entry name" value="Integrase_H2C2"/>
</dbReference>
<dbReference type="EMBL" id="CAJVCH010456790">
    <property type="protein sequence ID" value="CAG7819693.1"/>
    <property type="molecule type" value="Genomic_DNA"/>
</dbReference>
<dbReference type="InterPro" id="IPR001584">
    <property type="entry name" value="Integrase_cat-core"/>
</dbReference>
<protein>
    <recommendedName>
        <fullName evidence="1">RNA-directed DNA polymerase</fullName>
        <ecNumber evidence="1">2.7.7.49</ecNumber>
    </recommendedName>
</protein>
<comment type="caution">
    <text evidence="5">The sequence shown here is derived from an EMBL/GenBank/DDBJ whole genome shotgun (WGS) entry which is preliminary data.</text>
</comment>
<evidence type="ECO:0000256" key="3">
    <source>
        <dbReference type="SAM" id="MobiDB-lite"/>
    </source>
</evidence>
<dbReference type="OrthoDB" id="6628445at2759"/>
<dbReference type="GO" id="GO:0003964">
    <property type="term" value="F:RNA-directed DNA polymerase activity"/>
    <property type="evidence" value="ECO:0007669"/>
    <property type="project" value="UniProtKB-EC"/>
</dbReference>
<keyword evidence="6" id="KW-1185">Reference proteome</keyword>
<dbReference type="PROSITE" id="PS50994">
    <property type="entry name" value="INTEGRASE"/>
    <property type="match status" value="1"/>
</dbReference>
<dbReference type="InterPro" id="IPR000477">
    <property type="entry name" value="RT_dom"/>
</dbReference>
<dbReference type="Proteomes" id="UP000708208">
    <property type="component" value="Unassembled WGS sequence"/>
</dbReference>
<gene>
    <name evidence="5" type="ORF">AFUS01_LOCUS30124</name>
</gene>
<dbReference type="CDD" id="cd09274">
    <property type="entry name" value="RNase_HI_RT_Ty3"/>
    <property type="match status" value="1"/>
</dbReference>
<dbReference type="Pfam" id="PF00078">
    <property type="entry name" value="RVT_1"/>
    <property type="match status" value="1"/>
</dbReference>
<dbReference type="PANTHER" id="PTHR37984:SF5">
    <property type="entry name" value="PROTEIN NYNRIN-LIKE"/>
    <property type="match status" value="1"/>
</dbReference>
<feature type="compositionally biased region" description="Low complexity" evidence="3">
    <location>
        <begin position="539"/>
        <end position="567"/>
    </location>
</feature>
<evidence type="ECO:0000256" key="2">
    <source>
        <dbReference type="ARBA" id="ARBA00023268"/>
    </source>
</evidence>
<dbReference type="InterPro" id="IPR041577">
    <property type="entry name" value="RT_RNaseH_2"/>
</dbReference>
<dbReference type="EC" id="2.7.7.49" evidence="1"/>
<feature type="region of interest" description="Disordered" evidence="3">
    <location>
        <begin position="77"/>
        <end position="174"/>
    </location>
</feature>
<feature type="region of interest" description="Disordered" evidence="3">
    <location>
        <begin position="220"/>
        <end position="240"/>
    </location>
</feature>
<reference evidence="5" key="1">
    <citation type="submission" date="2021-06" db="EMBL/GenBank/DDBJ databases">
        <authorList>
            <person name="Hodson N. C."/>
            <person name="Mongue J. A."/>
            <person name="Jaron S. K."/>
        </authorList>
    </citation>
    <scope>NUCLEOTIDE SEQUENCE</scope>
</reference>
<feature type="compositionally biased region" description="Low complexity" evidence="3">
    <location>
        <begin position="93"/>
        <end position="112"/>
    </location>
</feature>
<feature type="compositionally biased region" description="Basic residues" evidence="3">
    <location>
        <begin position="124"/>
        <end position="135"/>
    </location>
</feature>
<evidence type="ECO:0000256" key="1">
    <source>
        <dbReference type="ARBA" id="ARBA00012493"/>
    </source>
</evidence>
<dbReference type="Pfam" id="PF17919">
    <property type="entry name" value="RT_RNaseH_2"/>
    <property type="match status" value="1"/>
</dbReference>
<accession>A0A8J2LCA3</accession>
<dbReference type="CDD" id="cd01647">
    <property type="entry name" value="RT_LTR"/>
    <property type="match status" value="1"/>
</dbReference>
<name>A0A8J2LCA3_9HEXA</name>
<keyword evidence="2" id="KW-0511">Multifunctional enzyme</keyword>
<dbReference type="InterPro" id="IPR050951">
    <property type="entry name" value="Retrovirus_Pol_polyprotein"/>
</dbReference>
<evidence type="ECO:0000313" key="6">
    <source>
        <dbReference type="Proteomes" id="UP000708208"/>
    </source>
</evidence>
<dbReference type="Pfam" id="PF17921">
    <property type="entry name" value="Integrase_H2C2"/>
    <property type="match status" value="1"/>
</dbReference>
<evidence type="ECO:0000313" key="5">
    <source>
        <dbReference type="EMBL" id="CAG7819693.1"/>
    </source>
</evidence>
<sequence>NSEEEFNVADIDDSIVDIRSFDPAIINFTINSSDINLEISNNEESDDSVQTITEADDSIERELRGIRDQFNETRSNFSDDEFELPKKSRKSRSLSNSSSSSIASASPTSITNKFELLSTEEKKSKRQSRHRRRAKLFSPVGPHLRAISHPPGFYRETKPTFRPRTKKTYDSNDSDYHEVREEIPVEEIAEVFDEVMQAELEELRAKYADLQATERSLRERLNTRESLQNDPVPGTSTGTGGVSAKQLCDILAVNNSTFAEEVAKQFSIYVPQPQQQGGRGGGGGGRNQDFVPQPTCLIIPKRNYNLAADSEELSFGIPGTRSLLKISPVVFSSVDNSNHNKATKTILQNARLKSWTAGKDHRCVEEFIVEFENEIRQLVKTNQEYNIGFDHFLDSPDLLNFKKQMKVDTPWHENAIKLIKMYSNVREHSNELKCFNESVKKPQQSAVDYATFWLRRLHWNSSVEAKYVSEVLLEDNKIGMKYREIFKECSPTDSIEDLIEKITKLEFSGTSKEKNIDASSYYHQVTKPMLDKEKKSYSNKDGSSSSKSSSGSSSNKEPPKPSSNKPNPFEKFKKGQLLKYVSSKDGKYQLKKIESIKEVENEPNAQIYIIDQNHQLVDYVKPKEHEPEPEGATKGRSSTFTRVKPTKKFTLPNASIVNTKNAPIVPPVIPEIPKQKEPVYLFCDGILYIGSNVMFRFLRQYDKKPACNLENYKLVGDNLTAKKVNQLFDEHTFDIPPGVEHAIIHLGLQESIFKKLDSSIFQMELEKLIMRLRDNYQLKHIVLALIAPTNFAVPTVEYWETLEEVNKTIYFTAGKQDKCLFWNAFSPFVKRNELIPNEKRWFKYVAEGNILYDIKRELYQGGVNPKTAKADLAGWKIFELNKLQYEMCSFMKKFCHINIFESTKPQPKDENLDHLYGRTDAPVVFNLNDSIIDVLQPVDIEYSNKDISPKIKVQFGKIEIDALIDNGCSHVLMNENAYERILAEYPEYKKSEVKAEGMGQKFTLAATKSHPKINKMAYLSISFPTQKPNKSVYNIQVFIVKDLNAQLIIGRNLMRAFEMVIFTAKNYIELTDPANTSGKNRTFTIPYQEAEKVPVNFELKPDPKQQPLKEVHFINFIKPEEIFSISENPEYVIETELRYKIEEAVEGTELSQKHKGTLRKHLYNNYEPFENRIGLCNCYEHRFAFVGNKLPPPHKVWCKTRPIPHRYEDGVHEIIRKWKEEGKVVERQSPYKLGLVYVDKGGGKVRICLDGRPLNEFIYRHSTEPPNINHMRMKFKDANYFTIFDFNNGFMQIKVVDDQQCVLSFTVDGIPLVMTVVGFGTEDSLAAFVYALRLVLRGCEDFTGVYVDDVIIYSKTIEEHLEHIRIFLEKVKAAGMTLNLRKTQWCRRKIKYLGMIFSDEGVQVDPEKIEPILNFELPKDVKCLQQFLGMFQYYREYMPRISLLCEPLYAMIAKKGVFIWTEENIQCFNLLKQELANETLLTYPDFSKPFYVYTDASTKAIGGVVMQPNRKNGKELMMPIAFTSRVLKGYEKSYSVMELELLAVVHLLAKNYYLLAGNEVNLYTDNIAVTYLKKNQLLPNRIIKWLLYLDNFRINIRHIAGADNSIADFLSRYSFNITENDKNFTIFLFDYVTPKCLYTEFRRLRSIQNNDTAVQNWIAKAPERVRIDDNLKLIVFQNQNDQEWRIFIPSNLQLDIINHYHYDYGHVGITKLIRIIRRHFDWPGLTSQVQQYVNGCISCQVSMRTTSRMYGPIQSITSDNFNHILCLDNFGPIPSSTAGVDHVFVIEDHFTKYVRLYPMKVVTSTNIIDRMEKWMAEFGCPKIILSDNGPQFSSKLWRKYWLKKNVQIRYTSRYTPNSNPAERIMSTLGSSIRKYLSDKQKAWCRIIPDIERKLNYTESAVTGCIPYEAVKGRLVPDPLVEIVKKRKLPENLHQKIFDNQRKEIEKRREYFSKVHPPVRLKEGDRVFVKNRVQSSKEKGVAAKLSHQWKGPYKIVSKPWINVYELEDENRPGYIIRENIRHLKKYDKATDDPETPPIE</sequence>
<organism evidence="5 6">
    <name type="scientific">Allacma fusca</name>
    <dbReference type="NCBI Taxonomy" id="39272"/>
    <lineage>
        <taxon>Eukaryota</taxon>
        <taxon>Metazoa</taxon>
        <taxon>Ecdysozoa</taxon>
        <taxon>Arthropoda</taxon>
        <taxon>Hexapoda</taxon>
        <taxon>Collembola</taxon>
        <taxon>Symphypleona</taxon>
        <taxon>Sminthuridae</taxon>
        <taxon>Allacma</taxon>
    </lineage>
</organism>
<feature type="domain" description="Integrase catalytic" evidence="4">
    <location>
        <begin position="1748"/>
        <end position="1914"/>
    </location>
</feature>
<dbReference type="Pfam" id="PF00665">
    <property type="entry name" value="rve"/>
    <property type="match status" value="1"/>
</dbReference>
<evidence type="ECO:0000259" key="4">
    <source>
        <dbReference type="PROSITE" id="PS50994"/>
    </source>
</evidence>
<proteinExistence type="predicted"/>
<dbReference type="FunFam" id="3.30.70.270:FF:000020">
    <property type="entry name" value="Transposon Tf2-6 polyprotein-like Protein"/>
    <property type="match status" value="1"/>
</dbReference>
<feature type="non-terminal residue" evidence="5">
    <location>
        <position position="1"/>
    </location>
</feature>
<dbReference type="PANTHER" id="PTHR37984">
    <property type="entry name" value="PROTEIN CBG26694"/>
    <property type="match status" value="1"/>
</dbReference>
<feature type="region of interest" description="Disordered" evidence="3">
    <location>
        <begin position="530"/>
        <end position="571"/>
    </location>
</feature>